<evidence type="ECO:0000313" key="2">
    <source>
        <dbReference type="Proteomes" id="UP000255469"/>
    </source>
</evidence>
<evidence type="ECO:0008006" key="3">
    <source>
        <dbReference type="Google" id="ProtNLM"/>
    </source>
</evidence>
<sequence>MCLAVVNYSNIENTLANLDNTYLEYVSDSNCELPILLSKTALIEFSGWIEQSIDQILYDYLDNHIVEININTYIKNQIRKNYGFKYENNILRILSITIGAYNLENVLDKIDINQFKNIVDTYSDKRNKAAHTHTVGTTTTYDAPSTILNDYRRIKPIITTIEQEVCSLR</sequence>
<evidence type="ECO:0000313" key="1">
    <source>
        <dbReference type="EMBL" id="SUB94510.1"/>
    </source>
</evidence>
<dbReference type="AlphaFoldDB" id="A0A379EE26"/>
<dbReference type="EMBL" id="UGTM01000002">
    <property type="protein sequence ID" value="SUB94510.1"/>
    <property type="molecule type" value="Genomic_DNA"/>
</dbReference>
<gene>
    <name evidence="1" type="ORF">NCTC13067_02383</name>
</gene>
<dbReference type="Proteomes" id="UP000255469">
    <property type="component" value="Unassembled WGS sequence"/>
</dbReference>
<protein>
    <recommendedName>
        <fullName evidence="3">RiboL-PSP-HEPN domain-containing protein</fullName>
    </recommendedName>
</protein>
<organism evidence="1 2">
    <name type="scientific">Prevotella denticola</name>
    <dbReference type="NCBI Taxonomy" id="28129"/>
    <lineage>
        <taxon>Bacteria</taxon>
        <taxon>Pseudomonadati</taxon>
        <taxon>Bacteroidota</taxon>
        <taxon>Bacteroidia</taxon>
        <taxon>Bacteroidales</taxon>
        <taxon>Prevotellaceae</taxon>
        <taxon>Prevotella</taxon>
    </lineage>
</organism>
<accession>A0A379EE26</accession>
<proteinExistence type="predicted"/>
<name>A0A379EE26_9BACT</name>
<dbReference type="RefSeq" id="WP_025068413.1">
    <property type="nucleotide sequence ID" value="NZ_UGTM01000002.1"/>
</dbReference>
<reference evidence="1 2" key="1">
    <citation type="submission" date="2018-06" db="EMBL/GenBank/DDBJ databases">
        <authorList>
            <consortium name="Pathogen Informatics"/>
            <person name="Doyle S."/>
        </authorList>
    </citation>
    <scope>NUCLEOTIDE SEQUENCE [LARGE SCALE GENOMIC DNA]</scope>
    <source>
        <strain evidence="1 2">NCTC13067</strain>
    </source>
</reference>